<protein>
    <submittedName>
        <fullName evidence="13">Dihydrolipoamide dehydrogenase Mercuric ion reductase PF00070 family, FAD-dependent NAD(P)-disulphide oxidoreductase</fullName>
        <ecNumber evidence="13">1.16.1.1</ecNumber>
        <ecNumber evidence="13">1.8.1.4</ecNumber>
    </submittedName>
</protein>
<dbReference type="EC" id="1.8.1.4" evidence="13"/>
<keyword evidence="6" id="KW-1015">Disulfide bond</keyword>
<keyword evidence="7 10" id="KW-0676">Redox-active center</keyword>
<dbReference type="InterPro" id="IPR004099">
    <property type="entry name" value="Pyr_nucl-diS_OxRdtase_dimer"/>
</dbReference>
<evidence type="ECO:0000259" key="11">
    <source>
        <dbReference type="Pfam" id="PF02852"/>
    </source>
</evidence>
<dbReference type="InterPro" id="IPR001100">
    <property type="entry name" value="Pyr_nuc-diS_OxRdtase"/>
</dbReference>
<dbReference type="SUPFAM" id="SSF51905">
    <property type="entry name" value="FAD/NAD(P)-binding domain"/>
    <property type="match status" value="1"/>
</dbReference>
<reference evidence="13" key="1">
    <citation type="submission" date="2020-02" db="EMBL/GenBank/DDBJ databases">
        <authorList>
            <person name="Meier V. D."/>
        </authorList>
    </citation>
    <scope>NUCLEOTIDE SEQUENCE</scope>
    <source>
        <strain evidence="13">AVDCRST_MAG55</strain>
    </source>
</reference>
<dbReference type="PROSITE" id="PS00076">
    <property type="entry name" value="PYRIDINE_REDOX_1"/>
    <property type="match status" value="1"/>
</dbReference>
<dbReference type="EC" id="1.16.1.1" evidence="13"/>
<evidence type="ECO:0000313" key="13">
    <source>
        <dbReference type="EMBL" id="CAA9424382.1"/>
    </source>
</evidence>
<dbReference type="InterPro" id="IPR036188">
    <property type="entry name" value="FAD/NAD-bd_sf"/>
</dbReference>
<dbReference type="GO" id="GO:0003955">
    <property type="term" value="F:NAD(P)H dehydrogenase (quinone) activity"/>
    <property type="evidence" value="ECO:0007669"/>
    <property type="project" value="TreeGrafter"/>
</dbReference>
<gene>
    <name evidence="13" type="ORF">AVDCRST_MAG55-2209</name>
</gene>
<evidence type="ECO:0000256" key="8">
    <source>
        <dbReference type="PIRSR" id="PIRSR000350-3"/>
    </source>
</evidence>
<evidence type="ECO:0000256" key="10">
    <source>
        <dbReference type="RuleBase" id="RU003691"/>
    </source>
</evidence>
<dbReference type="InterPro" id="IPR023753">
    <property type="entry name" value="FAD/NAD-binding_dom"/>
</dbReference>
<dbReference type="FunFam" id="3.30.390.30:FF:000001">
    <property type="entry name" value="Dihydrolipoyl dehydrogenase"/>
    <property type="match status" value="1"/>
</dbReference>
<keyword evidence="5 10" id="KW-0560">Oxidoreductase</keyword>
<dbReference type="GO" id="GO:0016152">
    <property type="term" value="F:mercury (II) reductase (NADP+) activity"/>
    <property type="evidence" value="ECO:0007669"/>
    <property type="project" value="UniProtKB-EC"/>
</dbReference>
<dbReference type="AlphaFoldDB" id="A0A6J4PSN1"/>
<sequence>MASNYDLVVVGGGTAGLVSAAGAASLGARVALVERDKLGGDCLYRGCVPTKTLVKSARVASLIDRSEEFGIITGGAEVDFPAVMDRMERVIAAAGERDSPERFRGLGVDVLTDEACIEAPDLVAVNGRRLKTRSAIIATGSHPTAPPVEGLEEVGYLTNVGALQLRRLPRSMVIVGSGPIGSEFAQIFSRFGSDVTLVSSSPLPLPKEDPEVGEILRGVLLADGVAFHGGYKAEEVRAENGEKVMTVRNEAGHEVEVRGEEILVAAGRAPTTGGLGLEKAGIELQKKGLKVDEHLRTTAPNVYAAGDITGKYLFTHVAEYQGRAALRNALFPSKTKADHRVVPWTTFTDPEVARVGLTEEQARREHDGVKVFRQPFGGVDRAMADGETTGLVKIVTGRRGRILGGHIIGPDAGNLIHEIVLAMQKNIPIGTLSTTIHVYPTLAQANQRAADNYYREKILHDRNQWLFSAFFGARRLLGKATSPAKGR</sequence>
<evidence type="ECO:0000259" key="12">
    <source>
        <dbReference type="Pfam" id="PF07992"/>
    </source>
</evidence>
<comment type="cofactor">
    <cofactor evidence="8">
        <name>FAD</name>
        <dbReference type="ChEBI" id="CHEBI:57692"/>
    </cofactor>
    <text evidence="8">Binds 1 FAD per subunit.</text>
</comment>
<proteinExistence type="inferred from homology"/>
<accession>A0A6J4PSN1</accession>
<dbReference type="GO" id="GO:0050660">
    <property type="term" value="F:flavin adenine dinucleotide binding"/>
    <property type="evidence" value="ECO:0007669"/>
    <property type="project" value="TreeGrafter"/>
</dbReference>
<dbReference type="PRINTS" id="PR00411">
    <property type="entry name" value="PNDRDTASEI"/>
</dbReference>
<dbReference type="PANTHER" id="PTHR43014:SF2">
    <property type="entry name" value="MERCURIC REDUCTASE"/>
    <property type="match status" value="1"/>
</dbReference>
<feature type="binding site" evidence="8">
    <location>
        <position position="267"/>
    </location>
    <ligand>
        <name>NAD(+)</name>
        <dbReference type="ChEBI" id="CHEBI:57540"/>
    </ligand>
</feature>
<name>A0A6J4PSN1_9ACTN</name>
<dbReference type="InterPro" id="IPR008143">
    <property type="entry name" value="Ala_DH/PNT_CS2"/>
</dbReference>
<keyword evidence="2 10" id="KW-0285">Flavoprotein</keyword>
<keyword evidence="4" id="KW-0521">NADP</keyword>
<feature type="binding site" evidence="8">
    <location>
        <begin position="176"/>
        <end position="183"/>
    </location>
    <ligand>
        <name>NAD(+)</name>
        <dbReference type="ChEBI" id="CHEBI:57540"/>
    </ligand>
</feature>
<evidence type="ECO:0000256" key="6">
    <source>
        <dbReference type="ARBA" id="ARBA00023157"/>
    </source>
</evidence>
<evidence type="ECO:0000256" key="1">
    <source>
        <dbReference type="ARBA" id="ARBA00007532"/>
    </source>
</evidence>
<keyword evidence="3 8" id="KW-0274">FAD</keyword>
<dbReference type="InterPro" id="IPR012999">
    <property type="entry name" value="Pyr_OxRdtase_I_AS"/>
</dbReference>
<dbReference type="PANTHER" id="PTHR43014">
    <property type="entry name" value="MERCURIC REDUCTASE"/>
    <property type="match status" value="1"/>
</dbReference>
<evidence type="ECO:0000256" key="3">
    <source>
        <dbReference type="ARBA" id="ARBA00022827"/>
    </source>
</evidence>
<feature type="disulfide bond" description="Redox-active" evidence="9">
    <location>
        <begin position="42"/>
        <end position="47"/>
    </location>
</feature>
<feature type="binding site" evidence="8">
    <location>
        <position position="307"/>
    </location>
    <ligand>
        <name>FAD</name>
        <dbReference type="ChEBI" id="CHEBI:57692"/>
    </ligand>
</feature>
<comment type="similarity">
    <text evidence="1 10">Belongs to the class-I pyridine nucleotide-disulfide oxidoreductase family.</text>
</comment>
<dbReference type="PRINTS" id="PR00368">
    <property type="entry name" value="FADPNR"/>
</dbReference>
<dbReference type="InterPro" id="IPR016156">
    <property type="entry name" value="FAD/NAD-linked_Rdtase_dimer_sf"/>
</dbReference>
<evidence type="ECO:0000256" key="4">
    <source>
        <dbReference type="ARBA" id="ARBA00022857"/>
    </source>
</evidence>
<feature type="domain" description="FAD/NAD(P)-binding" evidence="12">
    <location>
        <begin position="5"/>
        <end position="322"/>
    </location>
</feature>
<feature type="binding site" evidence="8">
    <location>
        <begin position="139"/>
        <end position="141"/>
    </location>
    <ligand>
        <name>FAD</name>
        <dbReference type="ChEBI" id="CHEBI:57692"/>
    </ligand>
</feature>
<dbReference type="PIRSF" id="PIRSF000350">
    <property type="entry name" value="Mercury_reductase_MerA"/>
    <property type="match status" value="1"/>
</dbReference>
<dbReference type="Pfam" id="PF02852">
    <property type="entry name" value="Pyr_redox_dim"/>
    <property type="match status" value="1"/>
</dbReference>
<keyword evidence="8" id="KW-0520">NAD</keyword>
<dbReference type="GO" id="GO:0004148">
    <property type="term" value="F:dihydrolipoyl dehydrogenase (NADH) activity"/>
    <property type="evidence" value="ECO:0007669"/>
    <property type="project" value="UniProtKB-EC"/>
</dbReference>
<dbReference type="Gene3D" id="3.30.390.30">
    <property type="match status" value="1"/>
</dbReference>
<evidence type="ECO:0000256" key="7">
    <source>
        <dbReference type="ARBA" id="ARBA00023284"/>
    </source>
</evidence>
<dbReference type="Pfam" id="PF07992">
    <property type="entry name" value="Pyr_redox_2"/>
    <property type="match status" value="1"/>
</dbReference>
<keyword evidence="8" id="KW-0547">Nucleotide-binding</keyword>
<dbReference type="PROSITE" id="PS00837">
    <property type="entry name" value="ALADH_PNT_2"/>
    <property type="match status" value="1"/>
</dbReference>
<evidence type="ECO:0000256" key="5">
    <source>
        <dbReference type="ARBA" id="ARBA00023002"/>
    </source>
</evidence>
<feature type="domain" description="Pyridine nucleotide-disulphide oxidoreductase dimerisation" evidence="11">
    <location>
        <begin position="342"/>
        <end position="449"/>
    </location>
</feature>
<dbReference type="Gene3D" id="3.50.50.60">
    <property type="entry name" value="FAD/NAD(P)-binding domain"/>
    <property type="match status" value="2"/>
</dbReference>
<dbReference type="SUPFAM" id="SSF55424">
    <property type="entry name" value="FAD/NAD-linked reductases, dimerisation (C-terminal) domain"/>
    <property type="match status" value="1"/>
</dbReference>
<evidence type="ECO:0000256" key="9">
    <source>
        <dbReference type="PIRSR" id="PIRSR000350-4"/>
    </source>
</evidence>
<feature type="binding site" evidence="8">
    <location>
        <position position="51"/>
    </location>
    <ligand>
        <name>FAD</name>
        <dbReference type="ChEBI" id="CHEBI:57692"/>
    </ligand>
</feature>
<organism evidence="13">
    <name type="scientific">uncultured Rubrobacteraceae bacterium</name>
    <dbReference type="NCBI Taxonomy" id="349277"/>
    <lineage>
        <taxon>Bacteria</taxon>
        <taxon>Bacillati</taxon>
        <taxon>Actinomycetota</taxon>
        <taxon>Rubrobacteria</taxon>
        <taxon>Rubrobacterales</taxon>
        <taxon>Rubrobacteraceae</taxon>
        <taxon>environmental samples</taxon>
    </lineage>
</organism>
<dbReference type="EMBL" id="CADCUZ010000105">
    <property type="protein sequence ID" value="CAA9424382.1"/>
    <property type="molecule type" value="Genomic_DNA"/>
</dbReference>
<evidence type="ECO:0000256" key="2">
    <source>
        <dbReference type="ARBA" id="ARBA00022630"/>
    </source>
</evidence>